<dbReference type="GO" id="GO:0051537">
    <property type="term" value="F:2 iron, 2 sulfur cluster binding"/>
    <property type="evidence" value="ECO:0007669"/>
    <property type="project" value="UniProtKB-KW"/>
</dbReference>
<keyword evidence="1" id="KW-0813">Transport</keyword>
<keyword evidence="4" id="KW-0249">Electron transport</keyword>
<feature type="domain" description="BFD-like [2Fe-2S]-binding" evidence="10">
    <location>
        <begin position="2"/>
        <end position="50"/>
    </location>
</feature>
<gene>
    <name evidence="11" type="ORF">CWC05_16365</name>
</gene>
<comment type="similarity">
    <text evidence="9">Belongs to the Bfd family.</text>
</comment>
<sequence length="64" mass="7061">MYICLCHGVSDKKIEQAIDDGARSMRDLSKELKVGSQCGKCCNCTKKILNQKLIDIVDVTDDVA</sequence>
<dbReference type="InterPro" id="IPR041854">
    <property type="entry name" value="BFD-like_2Fe2S-bd_dom_sf"/>
</dbReference>
<organism evidence="11 12">
    <name type="scientific">Pseudoalteromonas ruthenica</name>
    <dbReference type="NCBI Taxonomy" id="151081"/>
    <lineage>
        <taxon>Bacteria</taxon>
        <taxon>Pseudomonadati</taxon>
        <taxon>Pseudomonadota</taxon>
        <taxon>Gammaproteobacteria</taxon>
        <taxon>Alteromonadales</taxon>
        <taxon>Pseudoalteromonadaceae</taxon>
        <taxon>Pseudoalteromonas</taxon>
    </lineage>
</organism>
<evidence type="ECO:0000256" key="1">
    <source>
        <dbReference type="ARBA" id="ARBA00022448"/>
    </source>
</evidence>
<evidence type="ECO:0000256" key="7">
    <source>
        <dbReference type="ARBA" id="ARBA00034078"/>
    </source>
</evidence>
<name>A0A5S3Z2R9_9GAMM</name>
<dbReference type="Gene3D" id="1.10.10.1100">
    <property type="entry name" value="BFD-like [2Fe-2S]-binding domain"/>
    <property type="match status" value="1"/>
</dbReference>
<dbReference type="AlphaFoldDB" id="A0A5S3Z2R9"/>
<evidence type="ECO:0000256" key="5">
    <source>
        <dbReference type="ARBA" id="ARBA00023004"/>
    </source>
</evidence>
<dbReference type="GO" id="GO:0046872">
    <property type="term" value="F:metal ion binding"/>
    <property type="evidence" value="ECO:0007669"/>
    <property type="project" value="UniProtKB-KW"/>
</dbReference>
<evidence type="ECO:0000259" key="10">
    <source>
        <dbReference type="Pfam" id="PF04324"/>
    </source>
</evidence>
<evidence type="ECO:0000256" key="6">
    <source>
        <dbReference type="ARBA" id="ARBA00023014"/>
    </source>
</evidence>
<keyword evidence="2" id="KW-0001">2Fe-2S</keyword>
<comment type="cofactor">
    <cofactor evidence="7">
        <name>[2Fe-2S] cluster</name>
        <dbReference type="ChEBI" id="CHEBI:190135"/>
    </cofactor>
</comment>
<dbReference type="InterPro" id="IPR007419">
    <property type="entry name" value="BFD-like_2Fe2S-bd_dom"/>
</dbReference>
<evidence type="ECO:0000313" key="12">
    <source>
        <dbReference type="Proteomes" id="UP000305874"/>
    </source>
</evidence>
<evidence type="ECO:0000256" key="3">
    <source>
        <dbReference type="ARBA" id="ARBA00022723"/>
    </source>
</evidence>
<evidence type="ECO:0000256" key="8">
    <source>
        <dbReference type="ARBA" id="ARBA00039386"/>
    </source>
</evidence>
<dbReference type="RefSeq" id="WP_138548871.1">
    <property type="nucleotide sequence ID" value="NZ_PNCG01000017.1"/>
</dbReference>
<evidence type="ECO:0000313" key="11">
    <source>
        <dbReference type="EMBL" id="TMP85907.1"/>
    </source>
</evidence>
<evidence type="ECO:0000256" key="4">
    <source>
        <dbReference type="ARBA" id="ARBA00022982"/>
    </source>
</evidence>
<keyword evidence="5" id="KW-0408">Iron</keyword>
<reference evidence="12" key="2">
    <citation type="submission" date="2019-06" db="EMBL/GenBank/DDBJ databases">
        <title>Co-occurence of chitin degradation, pigmentation and bioactivity in marine Pseudoalteromonas.</title>
        <authorList>
            <person name="Sonnenschein E.C."/>
            <person name="Bech P.K."/>
        </authorList>
    </citation>
    <scope>NUCLEOTIDE SEQUENCE [LARGE SCALE GENOMIC DNA]</scope>
    <source>
        <strain evidence="12">S2897</strain>
    </source>
</reference>
<dbReference type="STRING" id="151081.TW72_00810"/>
<comment type="caution">
    <text evidence="11">The sequence shown here is derived from an EMBL/GenBank/DDBJ whole genome shotgun (WGS) entry which is preliminary data.</text>
</comment>
<reference evidence="11 12" key="1">
    <citation type="submission" date="2017-12" db="EMBL/GenBank/DDBJ databases">
        <authorList>
            <person name="Paulsen S."/>
            <person name="Gram L.K."/>
        </authorList>
    </citation>
    <scope>NUCLEOTIDE SEQUENCE [LARGE SCALE GENOMIC DNA]</scope>
    <source>
        <strain evidence="11 12">S2897</strain>
    </source>
</reference>
<accession>A0A5S3Z2R9</accession>
<dbReference type="PANTHER" id="PTHR37424">
    <property type="entry name" value="BACTERIOFERRITIN-ASSOCIATED FERREDOXIN"/>
    <property type="match status" value="1"/>
</dbReference>
<dbReference type="Proteomes" id="UP000305874">
    <property type="component" value="Unassembled WGS sequence"/>
</dbReference>
<evidence type="ECO:0000256" key="2">
    <source>
        <dbReference type="ARBA" id="ARBA00022714"/>
    </source>
</evidence>
<dbReference type="EMBL" id="PNCG01000017">
    <property type="protein sequence ID" value="TMP85907.1"/>
    <property type="molecule type" value="Genomic_DNA"/>
</dbReference>
<dbReference type="InterPro" id="IPR052371">
    <property type="entry name" value="BFD-associated_ferredoxin"/>
</dbReference>
<protein>
    <recommendedName>
        <fullName evidence="8">Bacterioferritin-associated ferredoxin</fullName>
    </recommendedName>
</protein>
<dbReference type="PANTHER" id="PTHR37424:SF1">
    <property type="entry name" value="BACTERIOFERRITIN-ASSOCIATED FERREDOXIN"/>
    <property type="match status" value="1"/>
</dbReference>
<proteinExistence type="inferred from homology"/>
<dbReference type="Pfam" id="PF04324">
    <property type="entry name" value="Fer2_BFD"/>
    <property type="match status" value="1"/>
</dbReference>
<keyword evidence="6" id="KW-0411">Iron-sulfur</keyword>
<keyword evidence="3" id="KW-0479">Metal-binding</keyword>
<evidence type="ECO:0000256" key="9">
    <source>
        <dbReference type="ARBA" id="ARBA00046332"/>
    </source>
</evidence>